<dbReference type="EMBL" id="CP147250">
    <property type="protein sequence ID" value="WYJ78902.1"/>
    <property type="molecule type" value="Genomic_DNA"/>
</dbReference>
<dbReference type="Pfam" id="PF14082">
    <property type="entry name" value="SduA_C"/>
    <property type="match status" value="1"/>
</dbReference>
<proteinExistence type="predicted"/>
<dbReference type="RefSeq" id="WP_206859436.1">
    <property type="nucleotide sequence ID" value="NZ_CP147250.1"/>
</dbReference>
<protein>
    <recommendedName>
        <fullName evidence="1">Shedu protein SduA C-terminal domain-containing protein</fullName>
    </recommendedName>
</protein>
<evidence type="ECO:0000259" key="1">
    <source>
        <dbReference type="Pfam" id="PF14082"/>
    </source>
</evidence>
<evidence type="ECO:0000313" key="3">
    <source>
        <dbReference type="Proteomes" id="UP000664360"/>
    </source>
</evidence>
<evidence type="ECO:0000313" key="2">
    <source>
        <dbReference type="EMBL" id="WYJ78902.1"/>
    </source>
</evidence>
<gene>
    <name evidence="2" type="ORF">DOK79_000409</name>
</gene>
<accession>A0ABZ2ST26</accession>
<feature type="domain" description="Shedu protein SduA C-terminal" evidence="1">
    <location>
        <begin position="220"/>
        <end position="382"/>
    </location>
</feature>
<organism evidence="2 3">
    <name type="scientific">Candidatus Enterococcus mangumiae</name>
    <dbReference type="NCBI Taxonomy" id="2230878"/>
    <lineage>
        <taxon>Bacteria</taxon>
        <taxon>Bacillati</taxon>
        <taxon>Bacillota</taxon>
        <taxon>Bacilli</taxon>
        <taxon>Lactobacillales</taxon>
        <taxon>Enterococcaceae</taxon>
        <taxon>Enterococcus</taxon>
    </lineage>
</organism>
<sequence length="397" mass="47197">MANVLKVAKNHENLICEYTPYAENTSFIFEKINQDGSYTVKRTFTISNNEILEDKENSIEFEIGKKDGDYYHLNNKVLGIEHNIFIYEDMKTDISYFVAHENISIMKKIDDILDEDLFIGGKNGNLPENIFEELIKKFPNKHELYLYSYMRIGVLIQDYLLTKKENHIVYENYMSKKNKNTFITDHKDIITEKEIAENEYLKYLYIKNKLVKMLENETIYSEKDWQNEIAKILTLIFPMYQSVVEEPVIKTDEGDKRPDFIFIDVNGNIDIAEIKKSYNIPIMTKTQYRNNYYASKELTGTLMQIEKYIYHLCRTAKNSEKLIKNKIFNQTQEELDIYIRNPRGIIILGRSNKLNADQLRDFEILRRKYKHIADIISYDDLVHRLDSLLKKFEYKTI</sequence>
<keyword evidence="3" id="KW-1185">Reference proteome</keyword>
<reference evidence="2 3" key="1">
    <citation type="submission" date="2024-03" db="EMBL/GenBank/DDBJ databases">
        <title>The Genome Sequence of Enterococcus sp. DIV1094.</title>
        <authorList>
            <consortium name="The Broad Institute Genomics Platform"/>
            <consortium name="The Broad Institute Microbial Omics Core"/>
            <consortium name="The Broad Institute Genomic Center for Infectious Diseases"/>
            <person name="Earl A."/>
            <person name="Manson A."/>
            <person name="Gilmore M."/>
            <person name="Schwartman J."/>
            <person name="Shea T."/>
            <person name="Abouelleil A."/>
            <person name="Cao P."/>
            <person name="Chapman S."/>
            <person name="Cusick C."/>
            <person name="Young S."/>
            <person name="Neafsey D."/>
            <person name="Nusbaum C."/>
            <person name="Birren B."/>
        </authorList>
    </citation>
    <scope>NUCLEOTIDE SEQUENCE [LARGE SCALE GENOMIC DNA]</scope>
    <source>
        <strain evidence="2 3">DIV1094</strain>
    </source>
</reference>
<name>A0ABZ2ST26_9ENTE</name>
<dbReference type="Proteomes" id="UP000664360">
    <property type="component" value="Chromosome"/>
</dbReference>
<dbReference type="InterPro" id="IPR025359">
    <property type="entry name" value="SduA_C"/>
</dbReference>